<dbReference type="RefSeq" id="WP_184042018.1">
    <property type="nucleotide sequence ID" value="NZ_JACHHY010000074.1"/>
</dbReference>
<dbReference type="PROSITE" id="PS51257">
    <property type="entry name" value="PROKAR_LIPOPROTEIN"/>
    <property type="match status" value="1"/>
</dbReference>
<name>A0A840MQE6_9PROT</name>
<dbReference type="EMBL" id="JACHHY010000074">
    <property type="protein sequence ID" value="MBB5020660.1"/>
    <property type="molecule type" value="Genomic_DNA"/>
</dbReference>
<dbReference type="Proteomes" id="UP000575898">
    <property type="component" value="Unassembled WGS sequence"/>
</dbReference>
<gene>
    <name evidence="1" type="ORF">HNQ59_003985</name>
</gene>
<dbReference type="AlphaFoldDB" id="A0A840MQE6"/>
<protein>
    <recommendedName>
        <fullName evidence="3">Lipoprotein</fullName>
    </recommendedName>
</protein>
<reference evidence="1 2" key="1">
    <citation type="submission" date="2020-08" db="EMBL/GenBank/DDBJ databases">
        <title>Genomic Encyclopedia of Type Strains, Phase IV (KMG-IV): sequencing the most valuable type-strain genomes for metagenomic binning, comparative biology and taxonomic classification.</title>
        <authorList>
            <person name="Goeker M."/>
        </authorList>
    </citation>
    <scope>NUCLEOTIDE SEQUENCE [LARGE SCALE GENOMIC DNA]</scope>
    <source>
        <strain evidence="1 2">DSM 27165</strain>
    </source>
</reference>
<keyword evidence="2" id="KW-1185">Reference proteome</keyword>
<comment type="caution">
    <text evidence="1">The sequence shown here is derived from an EMBL/GenBank/DDBJ whole genome shotgun (WGS) entry which is preliminary data.</text>
</comment>
<organism evidence="1 2">
    <name type="scientific">Chitinivorax tropicus</name>
    <dbReference type="NCBI Taxonomy" id="714531"/>
    <lineage>
        <taxon>Bacteria</taxon>
        <taxon>Pseudomonadati</taxon>
        <taxon>Pseudomonadota</taxon>
        <taxon>Betaproteobacteria</taxon>
        <taxon>Chitinivorax</taxon>
    </lineage>
</organism>
<sequence>MIRKFSFLIILNFTFFGSCHSRVLEKHHLLRDGSLRVVVNSNKGSLMADFPPPLECSMMGAYELRGSAEIVVDGSCRSRGGQADLLLLKYNDNSLCISRHITGELGDPVENPLPSYEVYRFSKCIPYKKGIDNYSDGNIVGKDFYVRWANEFILRLERKETGEVAASEFSEFDAAEMAGQYKYINVEKLNNIGFYLQKFGNNVPAAIILSKIVDKFPGRVVAKLNYADALWDGGYKKFAKIQYDDYISGMMDVGRAGKIPPYVFERVK</sequence>
<evidence type="ECO:0000313" key="2">
    <source>
        <dbReference type="Proteomes" id="UP000575898"/>
    </source>
</evidence>
<evidence type="ECO:0008006" key="3">
    <source>
        <dbReference type="Google" id="ProtNLM"/>
    </source>
</evidence>
<proteinExistence type="predicted"/>
<accession>A0A840MQE6</accession>
<evidence type="ECO:0000313" key="1">
    <source>
        <dbReference type="EMBL" id="MBB5020660.1"/>
    </source>
</evidence>